<keyword evidence="1" id="KW-0175">Coiled coil</keyword>
<feature type="coiled-coil region" evidence="1">
    <location>
        <begin position="6"/>
        <end position="58"/>
    </location>
</feature>
<protein>
    <submittedName>
        <fullName evidence="2">Uncharacterized protein</fullName>
    </submittedName>
</protein>
<evidence type="ECO:0000313" key="2">
    <source>
        <dbReference type="EMBL" id="MED5051298.1"/>
    </source>
</evidence>
<name>A0ABD5ITV0_9BACL</name>
<dbReference type="Proteomes" id="UP001339962">
    <property type="component" value="Unassembled WGS sequence"/>
</dbReference>
<dbReference type="EMBL" id="JARTLI010000005">
    <property type="protein sequence ID" value="MED5051298.1"/>
    <property type="molecule type" value="Genomic_DNA"/>
</dbReference>
<proteinExistence type="predicted"/>
<reference evidence="2 3" key="1">
    <citation type="submission" date="2023-03" db="EMBL/GenBank/DDBJ databases">
        <title>Bacillus Genome Sequencing.</title>
        <authorList>
            <person name="Dunlap C."/>
        </authorList>
    </citation>
    <scope>NUCLEOTIDE SEQUENCE [LARGE SCALE GENOMIC DNA]</scope>
    <source>
        <strain evidence="2 3">NRS-38</strain>
    </source>
</reference>
<evidence type="ECO:0000313" key="3">
    <source>
        <dbReference type="Proteomes" id="UP001339962"/>
    </source>
</evidence>
<dbReference type="RefSeq" id="WP_328217495.1">
    <property type="nucleotide sequence ID" value="NZ_JARTLI010000005.1"/>
</dbReference>
<sequence length="90" mass="10635">MAEITNEMILQAIKELAEQLKNHAEETNQRFEQTNHQLTEINERLSQVEQKIVQMDKQLTDVANGQKILVEELFENKKELKRVKNVLNIY</sequence>
<evidence type="ECO:0000256" key="1">
    <source>
        <dbReference type="SAM" id="Coils"/>
    </source>
</evidence>
<accession>A0ABD5ITV0</accession>
<gene>
    <name evidence="2" type="ORF">P9850_05400</name>
</gene>
<comment type="caution">
    <text evidence="2">The sequence shown here is derived from an EMBL/GenBank/DDBJ whole genome shotgun (WGS) entry which is preliminary data.</text>
</comment>
<dbReference type="Gene3D" id="3.90.20.10">
    <property type="match status" value="1"/>
</dbReference>
<organism evidence="2 3">
    <name type="scientific">Anoxybacteroides rupiense</name>
    <dbReference type="NCBI Taxonomy" id="311460"/>
    <lineage>
        <taxon>Bacteria</taxon>
        <taxon>Bacillati</taxon>
        <taxon>Bacillota</taxon>
        <taxon>Bacilli</taxon>
        <taxon>Bacillales</taxon>
        <taxon>Anoxybacillaceae</taxon>
        <taxon>Anoxybacteroides</taxon>
    </lineage>
</organism>
<dbReference type="AlphaFoldDB" id="A0ABD5ITV0"/>